<dbReference type="AlphaFoldDB" id="X0V0T2"/>
<keyword evidence="1" id="KW-0812">Transmembrane</keyword>
<sequence length="71" mass="7993">AGLVGYSMIDFNIALPLLVLMITGAWIYTSLPLLKKLDDSILYGEYIMKRAIPFYMLMQIVPLVGVLNLPF</sequence>
<evidence type="ECO:0000313" key="2">
    <source>
        <dbReference type="EMBL" id="GAG11709.1"/>
    </source>
</evidence>
<dbReference type="EMBL" id="BARS01022151">
    <property type="protein sequence ID" value="GAG11709.1"/>
    <property type="molecule type" value="Genomic_DNA"/>
</dbReference>
<accession>X0V0T2</accession>
<reference evidence="2" key="1">
    <citation type="journal article" date="2014" name="Front. Microbiol.">
        <title>High frequency of phylogenetically diverse reductive dehalogenase-homologous genes in deep subseafloor sedimentary metagenomes.</title>
        <authorList>
            <person name="Kawai M."/>
            <person name="Futagami T."/>
            <person name="Toyoda A."/>
            <person name="Takaki Y."/>
            <person name="Nishi S."/>
            <person name="Hori S."/>
            <person name="Arai W."/>
            <person name="Tsubouchi T."/>
            <person name="Morono Y."/>
            <person name="Uchiyama I."/>
            <person name="Ito T."/>
            <person name="Fujiyama A."/>
            <person name="Inagaki F."/>
            <person name="Takami H."/>
        </authorList>
    </citation>
    <scope>NUCLEOTIDE SEQUENCE</scope>
    <source>
        <strain evidence="2">Expedition CK06-06</strain>
    </source>
</reference>
<name>X0V0T2_9ZZZZ</name>
<proteinExistence type="predicted"/>
<gene>
    <name evidence="2" type="ORF">S01H1_35443</name>
</gene>
<keyword evidence="1" id="KW-1133">Transmembrane helix</keyword>
<keyword evidence="1" id="KW-0472">Membrane</keyword>
<organism evidence="2">
    <name type="scientific">marine sediment metagenome</name>
    <dbReference type="NCBI Taxonomy" id="412755"/>
    <lineage>
        <taxon>unclassified sequences</taxon>
        <taxon>metagenomes</taxon>
        <taxon>ecological metagenomes</taxon>
    </lineage>
</organism>
<feature type="non-terminal residue" evidence="2">
    <location>
        <position position="1"/>
    </location>
</feature>
<feature type="transmembrane region" description="Helical" evidence="1">
    <location>
        <begin position="52"/>
        <end position="69"/>
    </location>
</feature>
<feature type="transmembrane region" description="Helical" evidence="1">
    <location>
        <begin position="13"/>
        <end position="31"/>
    </location>
</feature>
<protein>
    <submittedName>
        <fullName evidence="2">Uncharacterized protein</fullName>
    </submittedName>
</protein>
<evidence type="ECO:0000256" key="1">
    <source>
        <dbReference type="SAM" id="Phobius"/>
    </source>
</evidence>
<comment type="caution">
    <text evidence="2">The sequence shown here is derived from an EMBL/GenBank/DDBJ whole genome shotgun (WGS) entry which is preliminary data.</text>
</comment>